<keyword evidence="1" id="KW-0812">Transmembrane</keyword>
<keyword evidence="1" id="KW-0472">Membrane</keyword>
<sequence>MSTFTVVVVWLLTNVLTYIGGIFTAFGKGWVDDKFKKIAEDRADLRSSKKLISRIIAEGVTHGFKFKPSESVTLNGFNVAMQVETMGQKELAFKFRSFLNLWGLLPAMKIYDTLEDHKEHTKDVRKLDNLANEIVEMLQKI</sequence>
<dbReference type="STRING" id="1618570.UT08_C0006G0059"/>
<reference evidence="2 3" key="1">
    <citation type="journal article" date="2015" name="Nature">
        <title>rRNA introns, odd ribosomes, and small enigmatic genomes across a large radiation of phyla.</title>
        <authorList>
            <person name="Brown C.T."/>
            <person name="Hug L.A."/>
            <person name="Thomas B.C."/>
            <person name="Sharon I."/>
            <person name="Castelle C.J."/>
            <person name="Singh A."/>
            <person name="Wilkins M.J."/>
            <person name="Williams K.H."/>
            <person name="Banfield J.F."/>
        </authorList>
    </citation>
    <scope>NUCLEOTIDE SEQUENCE [LARGE SCALE GENOMIC DNA]</scope>
</reference>
<evidence type="ECO:0000256" key="1">
    <source>
        <dbReference type="SAM" id="Phobius"/>
    </source>
</evidence>
<dbReference type="EMBL" id="LBVL01000006">
    <property type="protein sequence ID" value="KKQ85476.1"/>
    <property type="molecule type" value="Genomic_DNA"/>
</dbReference>
<name>A0A0G0P820_9BACT</name>
<evidence type="ECO:0000313" key="2">
    <source>
        <dbReference type="EMBL" id="KKQ85476.1"/>
    </source>
</evidence>
<comment type="caution">
    <text evidence="2">The sequence shown here is derived from an EMBL/GenBank/DDBJ whole genome shotgun (WGS) entry which is preliminary data.</text>
</comment>
<dbReference type="AlphaFoldDB" id="A0A0G0P820"/>
<accession>A0A0G0P820</accession>
<keyword evidence="1" id="KW-1133">Transmembrane helix</keyword>
<proteinExistence type="predicted"/>
<dbReference type="Proteomes" id="UP000034081">
    <property type="component" value="Unassembled WGS sequence"/>
</dbReference>
<gene>
    <name evidence="2" type="ORF">UT08_C0006G0059</name>
</gene>
<feature type="transmembrane region" description="Helical" evidence="1">
    <location>
        <begin position="6"/>
        <end position="27"/>
    </location>
</feature>
<organism evidence="2 3">
    <name type="scientific">Candidatus Woesebacteria bacterium GW2011_GWB1_38_8</name>
    <dbReference type="NCBI Taxonomy" id="1618570"/>
    <lineage>
        <taxon>Bacteria</taxon>
        <taxon>Candidatus Woeseibacteriota</taxon>
    </lineage>
</organism>
<evidence type="ECO:0000313" key="3">
    <source>
        <dbReference type="Proteomes" id="UP000034081"/>
    </source>
</evidence>
<protein>
    <submittedName>
        <fullName evidence="2">Uncharacterized protein</fullName>
    </submittedName>
</protein>